<dbReference type="AlphaFoldDB" id="A0A0E9PXW4"/>
<sequence>MCLTGSSHPMSHFSRGLGIVAVFATNFTPQKNVQLGLLL</sequence>
<protein>
    <submittedName>
        <fullName evidence="1">Uncharacterized protein</fullName>
    </submittedName>
</protein>
<accession>A0A0E9PXW4</accession>
<reference evidence="1" key="1">
    <citation type="submission" date="2014-11" db="EMBL/GenBank/DDBJ databases">
        <authorList>
            <person name="Amaro Gonzalez C."/>
        </authorList>
    </citation>
    <scope>NUCLEOTIDE SEQUENCE</scope>
</reference>
<reference evidence="1" key="2">
    <citation type="journal article" date="2015" name="Fish Shellfish Immunol.">
        <title>Early steps in the European eel (Anguilla anguilla)-Vibrio vulnificus interaction in the gills: Role of the RtxA13 toxin.</title>
        <authorList>
            <person name="Callol A."/>
            <person name="Pajuelo D."/>
            <person name="Ebbesson L."/>
            <person name="Teles M."/>
            <person name="MacKenzie S."/>
            <person name="Amaro C."/>
        </authorList>
    </citation>
    <scope>NUCLEOTIDE SEQUENCE</scope>
</reference>
<organism evidence="1">
    <name type="scientific">Anguilla anguilla</name>
    <name type="common">European freshwater eel</name>
    <name type="synonym">Muraena anguilla</name>
    <dbReference type="NCBI Taxonomy" id="7936"/>
    <lineage>
        <taxon>Eukaryota</taxon>
        <taxon>Metazoa</taxon>
        <taxon>Chordata</taxon>
        <taxon>Craniata</taxon>
        <taxon>Vertebrata</taxon>
        <taxon>Euteleostomi</taxon>
        <taxon>Actinopterygii</taxon>
        <taxon>Neopterygii</taxon>
        <taxon>Teleostei</taxon>
        <taxon>Anguilliformes</taxon>
        <taxon>Anguillidae</taxon>
        <taxon>Anguilla</taxon>
    </lineage>
</organism>
<evidence type="ECO:0000313" key="1">
    <source>
        <dbReference type="EMBL" id="JAH08915.1"/>
    </source>
</evidence>
<dbReference type="EMBL" id="GBXM01099662">
    <property type="protein sequence ID" value="JAH08915.1"/>
    <property type="molecule type" value="Transcribed_RNA"/>
</dbReference>
<name>A0A0E9PXW4_ANGAN</name>
<proteinExistence type="predicted"/>